<evidence type="ECO:0000313" key="8">
    <source>
        <dbReference type="Proteomes" id="UP000620262"/>
    </source>
</evidence>
<dbReference type="EMBL" id="JADBEC010000002">
    <property type="protein sequence ID" value="MBE1507511.1"/>
    <property type="molecule type" value="Genomic_DNA"/>
</dbReference>
<keyword evidence="8" id="KW-1185">Reference proteome</keyword>
<dbReference type="Pfam" id="PF07992">
    <property type="entry name" value="Pyr_redox_2"/>
    <property type="match status" value="1"/>
</dbReference>
<keyword evidence="4 7" id="KW-0560">Oxidoreductase</keyword>
<evidence type="ECO:0000259" key="6">
    <source>
        <dbReference type="Pfam" id="PF14759"/>
    </source>
</evidence>
<evidence type="ECO:0000256" key="3">
    <source>
        <dbReference type="ARBA" id="ARBA00022827"/>
    </source>
</evidence>
<dbReference type="PANTHER" id="PTHR43557">
    <property type="entry name" value="APOPTOSIS-INDUCING FACTOR 1"/>
    <property type="match status" value="1"/>
</dbReference>
<name>A0ABR9IWD5_RHIVS</name>
<comment type="cofactor">
    <cofactor evidence="1">
        <name>FAD</name>
        <dbReference type="ChEBI" id="CHEBI:57692"/>
    </cofactor>
</comment>
<evidence type="ECO:0000259" key="5">
    <source>
        <dbReference type="Pfam" id="PF07992"/>
    </source>
</evidence>
<feature type="domain" description="FAD/NAD(P)-binding" evidence="5">
    <location>
        <begin position="4"/>
        <end position="290"/>
    </location>
</feature>
<evidence type="ECO:0000313" key="7">
    <source>
        <dbReference type="EMBL" id="MBE1507511.1"/>
    </source>
</evidence>
<dbReference type="PRINTS" id="PR00368">
    <property type="entry name" value="FADPNR"/>
</dbReference>
<dbReference type="Gene3D" id="3.50.50.60">
    <property type="entry name" value="FAD/NAD(P)-binding domain"/>
    <property type="match status" value="2"/>
</dbReference>
<dbReference type="SUPFAM" id="SSF51905">
    <property type="entry name" value="FAD/NAD(P)-binding domain"/>
    <property type="match status" value="1"/>
</dbReference>
<sequence length="401" mass="41514">MSGIVIIGAGECGTRAAFALREAGYSGSITLVGAEPHLPYERPPLSKPMDGAVQMKLICAEEVLAAAGIDYLKGMSASKLEADAATVILSDGRVLTYEKLLLATGARPRRLACPGAERALDFRTHADAETIFASARPGRSVAIIGGGLIGMELASVLRGKGVAVSIIEAAPRILGRAVPPRFAEKLHARHIAEGVGFHLDRSVIAINDDGVLLTDGSMVRAQLVVSAIGVMPEIALAQEAGLTTGNGILADAHLCTSTPNIFAAGDCAAVSQPGGGHTRFESWRNARVQAEVAARNMTGSAEAFAAIPWFWSDQYDLGLQVAGLPQPEHQSVVRSLGDGELEFYLDGGRLVAAAGLGVGNSLAKDIKLAEMLIAAGVHPDPAALADPSLNLKALLKGARAA</sequence>
<keyword evidence="2" id="KW-0285">Flavoprotein</keyword>
<protein>
    <submittedName>
        <fullName evidence="7">3-phenylpropionate/trans-cinnamate dioxygenase ferredoxin reductase subunit</fullName>
        <ecNumber evidence="7">1.18.1.3</ecNumber>
    </submittedName>
</protein>
<dbReference type="InterPro" id="IPR050446">
    <property type="entry name" value="FAD-oxidoreductase/Apoptosis"/>
</dbReference>
<dbReference type="InterPro" id="IPR016156">
    <property type="entry name" value="FAD/NAD-linked_Rdtase_dimer_sf"/>
</dbReference>
<organism evidence="7 8">
    <name type="scientific">Rhizobium viscosum</name>
    <name type="common">Arthrobacter viscosus</name>
    <dbReference type="NCBI Taxonomy" id="1673"/>
    <lineage>
        <taxon>Bacteria</taxon>
        <taxon>Pseudomonadati</taxon>
        <taxon>Pseudomonadota</taxon>
        <taxon>Alphaproteobacteria</taxon>
        <taxon>Hyphomicrobiales</taxon>
        <taxon>Rhizobiaceae</taxon>
        <taxon>Rhizobium/Agrobacterium group</taxon>
        <taxon>Rhizobium</taxon>
    </lineage>
</organism>
<dbReference type="InterPro" id="IPR028202">
    <property type="entry name" value="Reductase_C"/>
</dbReference>
<keyword evidence="7" id="KW-0223">Dioxygenase</keyword>
<evidence type="ECO:0000256" key="2">
    <source>
        <dbReference type="ARBA" id="ARBA00022630"/>
    </source>
</evidence>
<gene>
    <name evidence="7" type="ORF">H4W29_004756</name>
</gene>
<dbReference type="GO" id="GO:0051213">
    <property type="term" value="F:dioxygenase activity"/>
    <property type="evidence" value="ECO:0007669"/>
    <property type="project" value="UniProtKB-KW"/>
</dbReference>
<dbReference type="Pfam" id="PF14759">
    <property type="entry name" value="Reductase_C"/>
    <property type="match status" value="1"/>
</dbReference>
<dbReference type="SUPFAM" id="SSF55424">
    <property type="entry name" value="FAD/NAD-linked reductases, dimerisation (C-terminal) domain"/>
    <property type="match status" value="1"/>
</dbReference>
<dbReference type="PANTHER" id="PTHR43557:SF2">
    <property type="entry name" value="RIESKE DOMAIN-CONTAINING PROTEIN-RELATED"/>
    <property type="match status" value="1"/>
</dbReference>
<keyword evidence="3" id="KW-0274">FAD</keyword>
<dbReference type="InterPro" id="IPR036188">
    <property type="entry name" value="FAD/NAD-bd_sf"/>
</dbReference>
<dbReference type="PRINTS" id="PR00469">
    <property type="entry name" value="PNDRDTASEII"/>
</dbReference>
<dbReference type="EC" id="1.18.1.3" evidence="7"/>
<dbReference type="Proteomes" id="UP000620262">
    <property type="component" value="Unassembled WGS sequence"/>
</dbReference>
<evidence type="ECO:0000256" key="1">
    <source>
        <dbReference type="ARBA" id="ARBA00001974"/>
    </source>
</evidence>
<dbReference type="RefSeq" id="WP_192731243.1">
    <property type="nucleotide sequence ID" value="NZ_BAAAVL010000002.1"/>
</dbReference>
<evidence type="ECO:0000256" key="4">
    <source>
        <dbReference type="ARBA" id="ARBA00023002"/>
    </source>
</evidence>
<dbReference type="InterPro" id="IPR023753">
    <property type="entry name" value="FAD/NAD-binding_dom"/>
</dbReference>
<dbReference type="GO" id="GO:0008860">
    <property type="term" value="F:ferredoxin-NAD+ reductase activity"/>
    <property type="evidence" value="ECO:0007669"/>
    <property type="project" value="UniProtKB-EC"/>
</dbReference>
<proteinExistence type="predicted"/>
<comment type="caution">
    <text evidence="7">The sequence shown here is derived from an EMBL/GenBank/DDBJ whole genome shotgun (WGS) entry which is preliminary data.</text>
</comment>
<reference evidence="7 8" key="1">
    <citation type="submission" date="2020-10" db="EMBL/GenBank/DDBJ databases">
        <title>Sequencing the genomes of 1000 actinobacteria strains.</title>
        <authorList>
            <person name="Klenk H.-P."/>
        </authorList>
    </citation>
    <scope>NUCLEOTIDE SEQUENCE [LARGE SCALE GENOMIC DNA]</scope>
    <source>
        <strain evidence="7 8">DSM 7307</strain>
    </source>
</reference>
<dbReference type="Gene3D" id="3.30.390.30">
    <property type="match status" value="1"/>
</dbReference>
<feature type="domain" description="Reductase C-terminal" evidence="6">
    <location>
        <begin position="309"/>
        <end position="395"/>
    </location>
</feature>
<accession>A0ABR9IWD5</accession>